<keyword evidence="5" id="KW-1185">Reference proteome</keyword>
<dbReference type="InterPro" id="IPR023210">
    <property type="entry name" value="NADP_OxRdtase_dom"/>
</dbReference>
<dbReference type="PRINTS" id="PR00069">
    <property type="entry name" value="ALDKETRDTASE"/>
</dbReference>
<dbReference type="InterPro" id="IPR050523">
    <property type="entry name" value="AKR_Detox_Biosynth"/>
</dbReference>
<evidence type="ECO:0000313" key="4">
    <source>
        <dbReference type="EMBL" id="KAL2795029.1"/>
    </source>
</evidence>
<comment type="caution">
    <text evidence="4">The sequence shown here is derived from an EMBL/GenBank/DDBJ whole genome shotgun (WGS) entry which is preliminary data.</text>
</comment>
<reference evidence="4 5" key="1">
    <citation type="submission" date="2024-07" db="EMBL/GenBank/DDBJ databases">
        <title>Section-level genome sequencing and comparative genomics of Aspergillus sections Usti and Cavernicolus.</title>
        <authorList>
            <consortium name="Lawrence Berkeley National Laboratory"/>
            <person name="Nybo J.L."/>
            <person name="Vesth T.C."/>
            <person name="Theobald S."/>
            <person name="Frisvad J.C."/>
            <person name="Larsen T.O."/>
            <person name="Kjaerboelling I."/>
            <person name="Rothschild-Mancinelli K."/>
            <person name="Lyhne E.K."/>
            <person name="Kogle M.E."/>
            <person name="Barry K."/>
            <person name="Clum A."/>
            <person name="Na H."/>
            <person name="Ledsgaard L."/>
            <person name="Lin J."/>
            <person name="Lipzen A."/>
            <person name="Kuo A."/>
            <person name="Riley R."/>
            <person name="Mondo S."/>
            <person name="Labutti K."/>
            <person name="Haridas S."/>
            <person name="Pangalinan J."/>
            <person name="Salamov A.A."/>
            <person name="Simmons B.A."/>
            <person name="Magnuson J.K."/>
            <person name="Chen J."/>
            <person name="Drula E."/>
            <person name="Henrissat B."/>
            <person name="Wiebenga A."/>
            <person name="Lubbers R.J."/>
            <person name="Gomes A.C."/>
            <person name="Makela M.R."/>
            <person name="Stajich J."/>
            <person name="Grigoriev I.V."/>
            <person name="Mortensen U.H."/>
            <person name="De Vries R.P."/>
            <person name="Baker S.E."/>
            <person name="Andersen M.R."/>
        </authorList>
    </citation>
    <scope>NUCLEOTIDE SEQUENCE [LARGE SCALE GENOMIC DNA]</scope>
    <source>
        <strain evidence="4 5">CBS 209.92</strain>
    </source>
</reference>
<dbReference type="SUPFAM" id="SSF51430">
    <property type="entry name" value="NAD(P)-linked oxidoreductase"/>
    <property type="match status" value="1"/>
</dbReference>
<accession>A0ABR4G8L6</accession>
<dbReference type="PANTHER" id="PTHR43364:SF4">
    <property type="entry name" value="NAD(P)-LINKED OXIDOREDUCTASE SUPERFAMILY PROTEIN"/>
    <property type="match status" value="1"/>
</dbReference>
<evidence type="ECO:0000256" key="2">
    <source>
        <dbReference type="ARBA" id="ARBA00038157"/>
    </source>
</evidence>
<dbReference type="Gene3D" id="3.20.20.100">
    <property type="entry name" value="NADP-dependent oxidoreductase domain"/>
    <property type="match status" value="1"/>
</dbReference>
<evidence type="ECO:0000313" key="5">
    <source>
        <dbReference type="Proteomes" id="UP001610563"/>
    </source>
</evidence>
<proteinExistence type="inferred from homology"/>
<dbReference type="InterPro" id="IPR036812">
    <property type="entry name" value="NAD(P)_OxRdtase_dom_sf"/>
</dbReference>
<organism evidence="4 5">
    <name type="scientific">Aspergillus keveii</name>
    <dbReference type="NCBI Taxonomy" id="714993"/>
    <lineage>
        <taxon>Eukaryota</taxon>
        <taxon>Fungi</taxon>
        <taxon>Dikarya</taxon>
        <taxon>Ascomycota</taxon>
        <taxon>Pezizomycotina</taxon>
        <taxon>Eurotiomycetes</taxon>
        <taxon>Eurotiomycetidae</taxon>
        <taxon>Eurotiales</taxon>
        <taxon>Aspergillaceae</taxon>
        <taxon>Aspergillus</taxon>
        <taxon>Aspergillus subgen. Nidulantes</taxon>
    </lineage>
</organism>
<comment type="similarity">
    <text evidence="2">Belongs to the aldo/keto reductase family. Aldo/keto reductase 2 subfamily.</text>
</comment>
<sequence length="325" mass="35682">MSTPPVRLIFGGASFGPTMESDLTTLEATTEALDILEANGVTTIDTARFYPDSEEWLGEAAAPSRFIIDTKYPGGFASKASSKEGLIASAEESLAALGVDQVDVYYIHAPDRRVPLEDLLSGVHTVYKRGMFKRFGLSNFLPDEVLEVIRICKENNYVLPRVYQGNYNAVARHSESTLLPILRKHNIAYYAYSPIAGGFLTKNVDLITYGGEGRWDPKTPTGGIFNTLYGKPGMLEGLNLWGRIADEAGIAKAELAYRWIAFHSALNGEFGDGLVFGAKNKDQAEGTLRGLREGPLPKDVVKKIERVWELVREDAPLDTFNIAGK</sequence>
<feature type="domain" description="NADP-dependent oxidoreductase" evidence="3">
    <location>
        <begin position="7"/>
        <end position="309"/>
    </location>
</feature>
<keyword evidence="1" id="KW-0560">Oxidoreductase</keyword>
<name>A0ABR4G8L6_9EURO</name>
<evidence type="ECO:0000259" key="3">
    <source>
        <dbReference type="Pfam" id="PF00248"/>
    </source>
</evidence>
<protein>
    <submittedName>
        <fullName evidence="4">NADP-dependent oxidoreductase domain-containing protein</fullName>
    </submittedName>
</protein>
<dbReference type="InterPro" id="IPR020471">
    <property type="entry name" value="AKR"/>
</dbReference>
<dbReference type="Proteomes" id="UP001610563">
    <property type="component" value="Unassembled WGS sequence"/>
</dbReference>
<dbReference type="PANTHER" id="PTHR43364">
    <property type="entry name" value="NADH-SPECIFIC METHYLGLYOXAL REDUCTASE-RELATED"/>
    <property type="match status" value="1"/>
</dbReference>
<dbReference type="EMBL" id="JBFTWV010000038">
    <property type="protein sequence ID" value="KAL2795029.1"/>
    <property type="molecule type" value="Genomic_DNA"/>
</dbReference>
<dbReference type="CDD" id="cd19075">
    <property type="entry name" value="AKR_AKR7A1-5"/>
    <property type="match status" value="1"/>
</dbReference>
<dbReference type="Pfam" id="PF00248">
    <property type="entry name" value="Aldo_ket_red"/>
    <property type="match status" value="1"/>
</dbReference>
<evidence type="ECO:0000256" key="1">
    <source>
        <dbReference type="ARBA" id="ARBA00023002"/>
    </source>
</evidence>
<gene>
    <name evidence="4" type="ORF">BJX66DRAFT_350822</name>
</gene>